<gene>
    <name evidence="1" type="ORF">NMOB1V02_LOCUS6517</name>
</gene>
<dbReference type="EMBL" id="OA883411">
    <property type="protein sequence ID" value="CAD7278821.1"/>
    <property type="molecule type" value="Genomic_DNA"/>
</dbReference>
<dbReference type="AlphaFoldDB" id="A0A7R9BRR4"/>
<accession>A0A7R9BRR4</accession>
<dbReference type="Proteomes" id="UP000678499">
    <property type="component" value="Unassembled WGS sequence"/>
</dbReference>
<name>A0A7R9BRR4_9CRUS</name>
<proteinExistence type="predicted"/>
<keyword evidence="2" id="KW-1185">Reference proteome</keyword>
<reference evidence="1" key="1">
    <citation type="submission" date="2020-11" db="EMBL/GenBank/DDBJ databases">
        <authorList>
            <person name="Tran Van P."/>
        </authorList>
    </citation>
    <scope>NUCLEOTIDE SEQUENCE</scope>
</reference>
<sequence length="440" mass="48031">MTGASLWTTSYLVAFPQTTNHHEDYCYVVSSGTIKTEKARVEKSQGPAGFAYSTSETKTLAEAGPAVFPAYTPYAAAFPASFAATPYYATAAYPAAAAGYSGYSTFAYKPYEAAPVAFKTAFDAPVPVAYKAYETAAVAEPAFTYKTFEAAPAGHKHGHKHGHRYVSETPSPASFKTYETVAPFAEHPTTYVKTSYEGAAAPTYFKSYGVKPNYFYNYGYPAGYYAAGSYPAVAAAAPAYGYLSLNQFFRMLGLTAYSQNISDALFAVIIMHVDVSTFRMPSGNAPCEGNPTKERLLCVFAIVVSISTLILTSSFVDSKTVDHSQASGDFEANPQKEGSTVHQGIKWIKKSHHRKWPIAIRRSRLTSRRKKPLILLMSPVALESQQSTDLSISSSNKERIVLENSSNQTRPVFVYQSFLFGDISSLPSAMKNINFKMFNP</sequence>
<organism evidence="1">
    <name type="scientific">Notodromas monacha</name>
    <dbReference type="NCBI Taxonomy" id="399045"/>
    <lineage>
        <taxon>Eukaryota</taxon>
        <taxon>Metazoa</taxon>
        <taxon>Ecdysozoa</taxon>
        <taxon>Arthropoda</taxon>
        <taxon>Crustacea</taxon>
        <taxon>Oligostraca</taxon>
        <taxon>Ostracoda</taxon>
        <taxon>Podocopa</taxon>
        <taxon>Podocopida</taxon>
        <taxon>Cypridocopina</taxon>
        <taxon>Cypridoidea</taxon>
        <taxon>Cyprididae</taxon>
        <taxon>Notodromas</taxon>
    </lineage>
</organism>
<evidence type="ECO:0000313" key="2">
    <source>
        <dbReference type="Proteomes" id="UP000678499"/>
    </source>
</evidence>
<dbReference type="EMBL" id="CAJPEX010001374">
    <property type="protein sequence ID" value="CAG0918973.1"/>
    <property type="molecule type" value="Genomic_DNA"/>
</dbReference>
<evidence type="ECO:0000313" key="1">
    <source>
        <dbReference type="EMBL" id="CAD7278821.1"/>
    </source>
</evidence>
<protein>
    <submittedName>
        <fullName evidence="1">Uncharacterized protein</fullName>
    </submittedName>
</protein>